<evidence type="ECO:0000313" key="2">
    <source>
        <dbReference type="EMBL" id="KAF5234353.1"/>
    </source>
</evidence>
<dbReference type="EMBL" id="JAAMOD010000233">
    <property type="protein sequence ID" value="KAF5234353.1"/>
    <property type="molecule type" value="Genomic_DNA"/>
</dbReference>
<organism evidence="2 3">
    <name type="scientific">Fusarium austroamericanum</name>
    <dbReference type="NCBI Taxonomy" id="282268"/>
    <lineage>
        <taxon>Eukaryota</taxon>
        <taxon>Fungi</taxon>
        <taxon>Dikarya</taxon>
        <taxon>Ascomycota</taxon>
        <taxon>Pezizomycotina</taxon>
        <taxon>Sordariomycetes</taxon>
        <taxon>Hypocreomycetidae</taxon>
        <taxon>Hypocreales</taxon>
        <taxon>Nectriaceae</taxon>
        <taxon>Fusarium</taxon>
    </lineage>
</organism>
<gene>
    <name evidence="2" type="ORF">FAUST_7676</name>
</gene>
<comment type="caution">
    <text evidence="2">The sequence shown here is derived from an EMBL/GenBank/DDBJ whole genome shotgun (WGS) entry which is preliminary data.</text>
</comment>
<reference evidence="2 3" key="1">
    <citation type="submission" date="2020-02" db="EMBL/GenBank/DDBJ databases">
        <title>Identification and distribution of gene clusters putatively required for synthesis of sphingolipid metabolism inhibitors in phylogenetically diverse species of the filamentous fungus Fusarium.</title>
        <authorList>
            <person name="Kim H.-S."/>
            <person name="Busman M."/>
            <person name="Brown D.W."/>
            <person name="Divon H."/>
            <person name="Uhlig S."/>
            <person name="Proctor R.H."/>
        </authorList>
    </citation>
    <scope>NUCLEOTIDE SEQUENCE [LARGE SCALE GENOMIC DNA]</scope>
    <source>
        <strain evidence="2 3">NRRL 2903</strain>
    </source>
</reference>
<accession>A0AAN5Z615</accession>
<proteinExistence type="predicted"/>
<protein>
    <submittedName>
        <fullName evidence="2">Uncharacterized protein</fullName>
    </submittedName>
</protein>
<feature type="compositionally biased region" description="Low complexity" evidence="1">
    <location>
        <begin position="146"/>
        <end position="172"/>
    </location>
</feature>
<sequence length="233" mass="24216">MPSTSITSLLWPVGSDIAITGTVFEVEATGTQYMLRGCYPPSDKGCDYQTEFVELGPWASETLPKGAAETGVYDVHGTVNGTIYSSVCEMSRSVIEKCTVSKQSGWGDSTEYTTTRTKGETGAEFTLSYHVVTLTGGFEKFASVSEATPASKATSTTEPTSTTEALTTTNTSLDSKKDDPSNTTDMDILNSAAAATETTGSPVPSESASAGSRPLVRALAIVALAGMATALVA</sequence>
<dbReference type="AlphaFoldDB" id="A0AAN5Z615"/>
<evidence type="ECO:0000313" key="3">
    <source>
        <dbReference type="Proteomes" id="UP000537989"/>
    </source>
</evidence>
<evidence type="ECO:0000256" key="1">
    <source>
        <dbReference type="SAM" id="MobiDB-lite"/>
    </source>
</evidence>
<dbReference type="Proteomes" id="UP000537989">
    <property type="component" value="Unassembled WGS sequence"/>
</dbReference>
<keyword evidence="3" id="KW-1185">Reference proteome</keyword>
<feature type="region of interest" description="Disordered" evidence="1">
    <location>
        <begin position="146"/>
        <end position="186"/>
    </location>
</feature>
<name>A0AAN5Z615_FUSAU</name>